<proteinExistence type="predicted"/>
<dbReference type="EMBL" id="AVOT02003221">
    <property type="protein sequence ID" value="MBW0472845.1"/>
    <property type="molecule type" value="Genomic_DNA"/>
</dbReference>
<sequence length="196" mass="21683">MILIFCISHWIQTEGCGKVDQFWRAIPTVGRPIYSSSEVAISRINRKGVVKRLKRISDSPTDPNAKGSEEVEVVRNSICHQSSASPSQPSSRRFQTQVIPSTHRNFQPVLSIIPSSISPPSPNPSTSRPSLVSPVRTSPIPLPRSSLMITSQQLQPVSRSIRRKEDQSPLPFPAACQPLTQNQSTSMTAKYHKSMV</sequence>
<dbReference type="Proteomes" id="UP000765509">
    <property type="component" value="Unassembled WGS sequence"/>
</dbReference>
<keyword evidence="3" id="KW-1185">Reference proteome</keyword>
<accession>A0A9Q3BY80</accession>
<reference evidence="2" key="1">
    <citation type="submission" date="2021-03" db="EMBL/GenBank/DDBJ databases">
        <title>Draft genome sequence of rust myrtle Austropuccinia psidii MF-1, a brazilian biotype.</title>
        <authorList>
            <person name="Quecine M.C."/>
            <person name="Pachon D.M.R."/>
            <person name="Bonatelli M.L."/>
            <person name="Correr F.H."/>
            <person name="Franceschini L.M."/>
            <person name="Leite T.F."/>
            <person name="Margarido G.R.A."/>
            <person name="Almeida C.A."/>
            <person name="Ferrarezi J.A."/>
            <person name="Labate C.A."/>
        </authorList>
    </citation>
    <scope>NUCLEOTIDE SEQUENCE</scope>
    <source>
        <strain evidence="2">MF-1</strain>
    </source>
</reference>
<evidence type="ECO:0000313" key="2">
    <source>
        <dbReference type="EMBL" id="MBW0472845.1"/>
    </source>
</evidence>
<protein>
    <submittedName>
        <fullName evidence="2">Uncharacterized protein</fullName>
    </submittedName>
</protein>
<gene>
    <name evidence="2" type="ORF">O181_012560</name>
</gene>
<feature type="region of interest" description="Disordered" evidence="1">
    <location>
        <begin position="112"/>
        <end position="134"/>
    </location>
</feature>
<organism evidence="2 3">
    <name type="scientific">Austropuccinia psidii MF-1</name>
    <dbReference type="NCBI Taxonomy" id="1389203"/>
    <lineage>
        <taxon>Eukaryota</taxon>
        <taxon>Fungi</taxon>
        <taxon>Dikarya</taxon>
        <taxon>Basidiomycota</taxon>
        <taxon>Pucciniomycotina</taxon>
        <taxon>Pucciniomycetes</taxon>
        <taxon>Pucciniales</taxon>
        <taxon>Sphaerophragmiaceae</taxon>
        <taxon>Austropuccinia</taxon>
    </lineage>
</organism>
<comment type="caution">
    <text evidence="2">The sequence shown here is derived from an EMBL/GenBank/DDBJ whole genome shotgun (WGS) entry which is preliminary data.</text>
</comment>
<dbReference type="AlphaFoldDB" id="A0A9Q3BY80"/>
<name>A0A9Q3BY80_9BASI</name>
<evidence type="ECO:0000256" key="1">
    <source>
        <dbReference type="SAM" id="MobiDB-lite"/>
    </source>
</evidence>
<evidence type="ECO:0000313" key="3">
    <source>
        <dbReference type="Proteomes" id="UP000765509"/>
    </source>
</evidence>